<evidence type="ECO:0000313" key="2">
    <source>
        <dbReference type="EMBL" id="GGX69123.1"/>
    </source>
</evidence>
<reference evidence="3" key="1">
    <citation type="journal article" date="2019" name="Int. J. Syst. Evol. Microbiol.">
        <title>The Global Catalogue of Microorganisms (GCM) 10K type strain sequencing project: providing services to taxonomists for standard genome sequencing and annotation.</title>
        <authorList>
            <consortium name="The Broad Institute Genomics Platform"/>
            <consortium name="The Broad Institute Genome Sequencing Center for Infectious Disease"/>
            <person name="Wu L."/>
            <person name="Ma J."/>
        </authorList>
    </citation>
    <scope>NUCLEOTIDE SEQUENCE [LARGE SCALE GENOMIC DNA]</scope>
    <source>
        <strain evidence="3">JCM 4586</strain>
    </source>
</reference>
<dbReference type="Pfam" id="PF01636">
    <property type="entry name" value="APH"/>
    <property type="match status" value="1"/>
</dbReference>
<feature type="domain" description="Aminoglycoside phosphotransferase" evidence="1">
    <location>
        <begin position="47"/>
        <end position="262"/>
    </location>
</feature>
<dbReference type="RefSeq" id="WP_190020594.1">
    <property type="nucleotide sequence ID" value="NZ_BMUT01000002.1"/>
</dbReference>
<dbReference type="SUPFAM" id="SSF56112">
    <property type="entry name" value="Protein kinase-like (PK-like)"/>
    <property type="match status" value="1"/>
</dbReference>
<proteinExistence type="predicted"/>
<organism evidence="2 3">
    <name type="scientific">Streptomyces hiroshimensis</name>
    <dbReference type="NCBI Taxonomy" id="66424"/>
    <lineage>
        <taxon>Bacteria</taxon>
        <taxon>Bacillati</taxon>
        <taxon>Actinomycetota</taxon>
        <taxon>Actinomycetes</taxon>
        <taxon>Kitasatosporales</taxon>
        <taxon>Streptomycetaceae</taxon>
        <taxon>Streptomyces</taxon>
    </lineage>
</organism>
<keyword evidence="3" id="KW-1185">Reference proteome</keyword>
<gene>
    <name evidence="2" type="ORF">GCM10010324_12520</name>
</gene>
<comment type="caution">
    <text evidence="2">The sequence shown here is derived from an EMBL/GenBank/DDBJ whole genome shotgun (WGS) entry which is preliminary data.</text>
</comment>
<sequence>MTGSDLTPAALTADQRAEHAIDLATRAGRSLGLEAGEPRVLHNVFNVLVHLAPHPVVVRVPSLAVAPVEEQAAKQRRELAVAGWLADRGAPVVAPSPLVPREPVELDGRSLTFWEFVAETDPLSAVTDPEVLQKRFTEQTGWTAELHALLAEHPGDDLPVLSPVVPAVGLTLAALAENPHPLISPGELDRARQEYAVLETLVQDLPARFPGARLQTLHGDSPAYNLLRTATGHLFSDFEDATRGPVEWDLTLVGPLGIEEYERVSGTRVDRALLDVMEGARFLQIVGALALAPLKPDLAPMLEPAIDQWRARAPLGLENLG</sequence>
<dbReference type="EMBL" id="BMUT01000002">
    <property type="protein sequence ID" value="GGX69123.1"/>
    <property type="molecule type" value="Genomic_DNA"/>
</dbReference>
<evidence type="ECO:0000313" key="3">
    <source>
        <dbReference type="Proteomes" id="UP000659223"/>
    </source>
</evidence>
<dbReference type="Proteomes" id="UP000659223">
    <property type="component" value="Unassembled WGS sequence"/>
</dbReference>
<dbReference type="Gene3D" id="3.90.1200.10">
    <property type="match status" value="1"/>
</dbReference>
<evidence type="ECO:0000259" key="1">
    <source>
        <dbReference type="Pfam" id="PF01636"/>
    </source>
</evidence>
<protein>
    <recommendedName>
        <fullName evidence="1">Aminoglycoside phosphotransferase domain-containing protein</fullName>
    </recommendedName>
</protein>
<name>A0ABQ2Y765_9ACTN</name>
<dbReference type="InterPro" id="IPR002575">
    <property type="entry name" value="Aminoglycoside_PTrfase"/>
</dbReference>
<dbReference type="InterPro" id="IPR011009">
    <property type="entry name" value="Kinase-like_dom_sf"/>
</dbReference>
<accession>A0ABQ2Y765</accession>